<organism evidence="2 3">
    <name type="scientific">Burkholderia aenigmatica</name>
    <dbReference type="NCBI Taxonomy" id="2015348"/>
    <lineage>
        <taxon>Bacteria</taxon>
        <taxon>Pseudomonadati</taxon>
        <taxon>Pseudomonadota</taxon>
        <taxon>Betaproteobacteria</taxon>
        <taxon>Burkholderiales</taxon>
        <taxon>Burkholderiaceae</taxon>
        <taxon>Burkholderia</taxon>
        <taxon>Burkholderia cepacia complex</taxon>
    </lineage>
</organism>
<evidence type="ECO:0000256" key="1">
    <source>
        <dbReference type="SAM" id="MobiDB-lite"/>
    </source>
</evidence>
<feature type="region of interest" description="Disordered" evidence="1">
    <location>
        <begin position="416"/>
        <end position="451"/>
    </location>
</feature>
<protein>
    <submittedName>
        <fullName evidence="2">Conjugal transfer protein TrbB</fullName>
    </submittedName>
</protein>
<evidence type="ECO:0000313" key="2">
    <source>
        <dbReference type="EMBL" id="VWC53631.1"/>
    </source>
</evidence>
<reference evidence="2 3" key="1">
    <citation type="submission" date="2019-09" db="EMBL/GenBank/DDBJ databases">
        <authorList>
            <person name="Depoorter E."/>
        </authorList>
    </citation>
    <scope>NUCLEOTIDE SEQUENCE [LARGE SCALE GENOMIC DNA]</scope>
    <source>
        <strain evidence="2">LMG 13014</strain>
    </source>
</reference>
<sequence length="451" mass="50574">MPSAFLSRNSFNQLKRAARQQLPGVQHAHVLEALARALGQNNLAALNAKLAVGEDNAVRFFLFSDHDLRIRLAELGYPDALTWDIDFSSLTDIFRVPKPFPTTLDALQADGTISFEQRRHFEQLIDQRKSILIIGTVGSRKTTLMHVLLNEMSVRAPREEFVLCQFVQEGPEFGPNVKRFVHNEFWPGGFPAFGHRRVAFDEIRDNTALRVLNSWLYYGAGLATMYASSVDEALARMTRVLGGPGVELIREAVDVVIRMERGEMPKVAEIVTRDELQKRSEPPEFQQELRQPANYRMPPPEDVGRYVLQDLKTLMGGRFSSGEQLPLDQNMPITNDDLRMPDAQPHQDGLAFTPKHWSQTADGSWEPSPASIFGTSHQALHGRQNDVLTQERMDEMSRIIAEGGRVVFFDPKVDTDVGRVLSGTSGSTTKTHQNRPVSPPDSDTTSDVKSD</sequence>
<proteinExistence type="predicted"/>
<dbReference type="Gene3D" id="3.40.50.300">
    <property type="entry name" value="P-loop containing nucleotide triphosphate hydrolases"/>
    <property type="match status" value="2"/>
</dbReference>
<dbReference type="AlphaFoldDB" id="A0A6P2SZ53"/>
<dbReference type="RefSeq" id="WP_025496162.1">
    <property type="nucleotide sequence ID" value="NZ_CABVQC010000118.1"/>
</dbReference>
<evidence type="ECO:0000313" key="3">
    <source>
        <dbReference type="Proteomes" id="UP000494261"/>
    </source>
</evidence>
<dbReference type="EMBL" id="CABVQC010000118">
    <property type="protein sequence ID" value="VWC53631.1"/>
    <property type="molecule type" value="Genomic_DNA"/>
</dbReference>
<dbReference type="Proteomes" id="UP000494261">
    <property type="component" value="Unassembled WGS sequence"/>
</dbReference>
<name>A0A6P2SZ53_9BURK</name>
<feature type="compositionally biased region" description="Polar residues" evidence="1">
    <location>
        <begin position="422"/>
        <end position="445"/>
    </location>
</feature>
<dbReference type="GeneID" id="99664902"/>
<dbReference type="InterPro" id="IPR027417">
    <property type="entry name" value="P-loop_NTPase"/>
</dbReference>
<accession>A0A6P2SZ53</accession>
<gene>
    <name evidence="2" type="ORF">BLA13014_08235</name>
</gene>
<dbReference type="SUPFAM" id="SSF52540">
    <property type="entry name" value="P-loop containing nucleoside triphosphate hydrolases"/>
    <property type="match status" value="1"/>
</dbReference>